<dbReference type="GO" id="GO:0004497">
    <property type="term" value="F:monooxygenase activity"/>
    <property type="evidence" value="ECO:0007669"/>
    <property type="project" value="UniProtKB-KW"/>
</dbReference>
<dbReference type="NCBIfam" id="TIGR04550">
    <property type="entry name" value="sMetMonox_MmoD"/>
    <property type="match status" value="1"/>
</dbReference>
<name>A0A5Q0BSK4_9GAMM</name>
<proteinExistence type="predicted"/>
<accession>A0A5Q0BSK4</accession>
<gene>
    <name evidence="1" type="primary">mmoD</name>
    <name evidence="1" type="ORF">F6R98_10895</name>
</gene>
<reference evidence="1 2" key="1">
    <citation type="submission" date="2019-09" db="EMBL/GenBank/DDBJ databases">
        <title>Ecophysiology of the spiral-shaped methanotroph Methylospira mobilis as revealed by the complete genome sequence.</title>
        <authorList>
            <person name="Oshkin I.Y."/>
            <person name="Dedysh S.N."/>
            <person name="Miroshnikov K."/>
            <person name="Danilova O.V."/>
            <person name="Hakobyan A."/>
            <person name="Liesack W."/>
        </authorList>
    </citation>
    <scope>NUCLEOTIDE SEQUENCE [LARGE SCALE GENOMIC DNA]</scope>
    <source>
        <strain evidence="1 2">Shm1</strain>
    </source>
</reference>
<dbReference type="InParanoid" id="A0A5Q0BSK4"/>
<keyword evidence="1" id="KW-0503">Monooxygenase</keyword>
<dbReference type="AlphaFoldDB" id="A0A5Q0BSK4"/>
<keyword evidence="2" id="KW-1185">Reference proteome</keyword>
<protein>
    <submittedName>
        <fullName evidence="1">Soluble methane monooxygenase-binding protein MmoD</fullName>
    </submittedName>
</protein>
<sequence length="74" mass="8407">MPEGLEPVPLIENGRYSAYAYDLDFMWRWVITRDGEEIQDGCAISLESSKQSVQHVLAFFGHVDGQIMSNKQTT</sequence>
<keyword evidence="1" id="KW-0560">Oxidoreductase</keyword>
<organism evidence="1 2">
    <name type="scientific">Candidatus Methylospira mobilis</name>
    <dbReference type="NCBI Taxonomy" id="1808979"/>
    <lineage>
        <taxon>Bacteria</taxon>
        <taxon>Pseudomonadati</taxon>
        <taxon>Pseudomonadota</taxon>
        <taxon>Gammaproteobacteria</taxon>
        <taxon>Methylococcales</taxon>
        <taxon>Methylococcaceae</taxon>
        <taxon>Candidatus Methylospira</taxon>
    </lineage>
</organism>
<evidence type="ECO:0000313" key="1">
    <source>
        <dbReference type="EMBL" id="QFY45058.1"/>
    </source>
</evidence>
<dbReference type="Proteomes" id="UP000325755">
    <property type="component" value="Chromosome"/>
</dbReference>
<dbReference type="KEGG" id="mmob:F6R98_10895"/>
<dbReference type="InterPro" id="IPR017256">
    <property type="entry name" value="MmoD"/>
</dbReference>
<dbReference type="OrthoDB" id="8448481at2"/>
<evidence type="ECO:0000313" key="2">
    <source>
        <dbReference type="Proteomes" id="UP000325755"/>
    </source>
</evidence>
<dbReference type="EMBL" id="CP044205">
    <property type="protein sequence ID" value="QFY45058.1"/>
    <property type="molecule type" value="Genomic_DNA"/>
</dbReference>